<comment type="subcellular location">
    <subcellularLocation>
        <location evidence="7">Cytoplasm</location>
    </subcellularLocation>
</comment>
<proteinExistence type="inferred from homology"/>
<dbReference type="FunFam" id="3.20.20.70:FF:000044">
    <property type="entry name" value="Deoxyribose-phosphate aldolase"/>
    <property type="match status" value="1"/>
</dbReference>
<dbReference type="GO" id="GO:0004139">
    <property type="term" value="F:deoxyribose-phosphate aldolase activity"/>
    <property type="evidence" value="ECO:0007669"/>
    <property type="project" value="UniProtKB-UniRule"/>
</dbReference>
<dbReference type="Gene3D" id="3.20.20.70">
    <property type="entry name" value="Aldolase class I"/>
    <property type="match status" value="1"/>
</dbReference>
<evidence type="ECO:0000313" key="8">
    <source>
        <dbReference type="EMBL" id="EIW19033.1"/>
    </source>
</evidence>
<dbReference type="SUPFAM" id="SSF51569">
    <property type="entry name" value="Aldolase"/>
    <property type="match status" value="1"/>
</dbReference>
<dbReference type="GO" id="GO:0009264">
    <property type="term" value="P:deoxyribonucleotide catabolic process"/>
    <property type="evidence" value="ECO:0007669"/>
    <property type="project" value="UniProtKB-UniRule"/>
</dbReference>
<dbReference type="PANTHER" id="PTHR10889:SF1">
    <property type="entry name" value="DEOXYRIBOSE-PHOSPHATE ALDOLASE"/>
    <property type="match status" value="1"/>
</dbReference>
<dbReference type="AlphaFoldDB" id="I8RH58"/>
<comment type="function">
    <text evidence="6 7">Catalyzes a reversible aldol reaction between acetaldehyde and D-glyceraldehyde 3-phosphate to generate 2-deoxy-D-ribose 5-phosphate.</text>
</comment>
<evidence type="ECO:0000256" key="4">
    <source>
        <dbReference type="ARBA" id="ARBA00023270"/>
    </source>
</evidence>
<dbReference type="HAMAP" id="MF_00114">
    <property type="entry name" value="DeoC_type1"/>
    <property type="match status" value="1"/>
</dbReference>
<dbReference type="GO" id="GO:0006018">
    <property type="term" value="P:2-deoxyribose 1-phosphate catabolic process"/>
    <property type="evidence" value="ECO:0007669"/>
    <property type="project" value="UniProtKB-UniRule"/>
</dbReference>
<evidence type="ECO:0000256" key="6">
    <source>
        <dbReference type="ARBA" id="ARBA00056337"/>
    </source>
</evidence>
<dbReference type="Pfam" id="PF01791">
    <property type="entry name" value="DeoC"/>
    <property type="match status" value="1"/>
</dbReference>
<feature type="active site" description="Proton donor/acceptor" evidence="7">
    <location>
        <position position="183"/>
    </location>
</feature>
<comment type="pathway">
    <text evidence="7">Carbohydrate degradation; 2-deoxy-D-ribose 1-phosphate degradation; D-glyceraldehyde 3-phosphate and acetaldehyde from 2-deoxy-alpha-D-ribose 1-phosphate: step 2/2.</text>
</comment>
<sequence length="227" mass="24317">MNQEALIEMIDYTLLNPIATKEHIQIFCQETITHGFKTVFVNPYYVSFANQLLKDHNIKVGVPIGFSLGGATTKVKVAETVDAIDNGAREIDMLINLGALKSKEYNVVKYDITEVVKASQGLVTKVIIETALLTQEEKKIACSLIREAGADFVKTATGFNGGGATVEDVELLRSVVGKDFGVKAAGGIRTYDDAIKIVKAGANRIGTSNAIAIITGKTGSDSNNNGY</sequence>
<organism evidence="8 9">
    <name type="scientific">Pelosinus fermentans B4</name>
    <dbReference type="NCBI Taxonomy" id="1149862"/>
    <lineage>
        <taxon>Bacteria</taxon>
        <taxon>Bacillati</taxon>
        <taxon>Bacillota</taxon>
        <taxon>Negativicutes</taxon>
        <taxon>Selenomonadales</taxon>
        <taxon>Sporomusaceae</taxon>
        <taxon>Pelosinus</taxon>
    </lineage>
</organism>
<dbReference type="InterPro" id="IPR028581">
    <property type="entry name" value="DeoC_typeI"/>
</dbReference>
<comment type="catalytic activity">
    <reaction evidence="5 7">
        <text>2-deoxy-D-ribose 5-phosphate = D-glyceraldehyde 3-phosphate + acetaldehyde</text>
        <dbReference type="Rhea" id="RHEA:12821"/>
        <dbReference type="ChEBI" id="CHEBI:15343"/>
        <dbReference type="ChEBI" id="CHEBI:59776"/>
        <dbReference type="ChEBI" id="CHEBI:62877"/>
        <dbReference type="EC" id="4.1.2.4"/>
    </reaction>
</comment>
<dbReference type="Proteomes" id="UP000004324">
    <property type="component" value="Unassembled WGS sequence"/>
</dbReference>
<feature type="active site" description="Proton donor/acceptor" evidence="7">
    <location>
        <position position="92"/>
    </location>
</feature>
<keyword evidence="4 7" id="KW-0704">Schiff base</keyword>
<feature type="active site" description="Schiff-base intermediate with acetaldehyde" evidence="7">
    <location>
        <position position="154"/>
    </location>
</feature>
<dbReference type="RefSeq" id="WP_007933601.1">
    <property type="nucleotide sequence ID" value="NZ_AKVJ01000022.1"/>
</dbReference>
<dbReference type="OrthoDB" id="9778711at2"/>
<comment type="caution">
    <text evidence="8">The sequence shown here is derived from an EMBL/GenBank/DDBJ whole genome shotgun (WGS) entry which is preliminary data.</text>
</comment>
<gene>
    <name evidence="7" type="primary">deoC</name>
    <name evidence="8" type="ORF">FB4_0558</name>
</gene>
<evidence type="ECO:0000256" key="7">
    <source>
        <dbReference type="HAMAP-Rule" id="MF_00114"/>
    </source>
</evidence>
<comment type="similarity">
    <text evidence="1 7">Belongs to the DeoC/FbaB aldolase family. DeoC type 1 subfamily.</text>
</comment>
<dbReference type="PIRSF" id="PIRSF001357">
    <property type="entry name" value="DeoC"/>
    <property type="match status" value="1"/>
</dbReference>
<dbReference type="EMBL" id="AKVJ01000022">
    <property type="protein sequence ID" value="EIW19033.1"/>
    <property type="molecule type" value="Genomic_DNA"/>
</dbReference>
<name>I8RH58_9FIRM</name>
<keyword evidence="3 7" id="KW-0456">Lyase</keyword>
<evidence type="ECO:0000256" key="5">
    <source>
        <dbReference type="ARBA" id="ARBA00048791"/>
    </source>
</evidence>
<evidence type="ECO:0000256" key="3">
    <source>
        <dbReference type="ARBA" id="ARBA00023239"/>
    </source>
</evidence>
<keyword evidence="9" id="KW-1185">Reference proteome</keyword>
<dbReference type="InterPro" id="IPR002915">
    <property type="entry name" value="DeoC/FbaB/LacD_aldolase"/>
</dbReference>
<evidence type="ECO:0000313" key="9">
    <source>
        <dbReference type="Proteomes" id="UP000004324"/>
    </source>
</evidence>
<accession>I8RH58</accession>
<dbReference type="GO" id="GO:0016052">
    <property type="term" value="P:carbohydrate catabolic process"/>
    <property type="evidence" value="ECO:0007669"/>
    <property type="project" value="TreeGrafter"/>
</dbReference>
<dbReference type="InterPro" id="IPR013785">
    <property type="entry name" value="Aldolase_TIM"/>
</dbReference>
<reference evidence="8 9" key="1">
    <citation type="journal article" date="2012" name="J. Bacteriol.">
        <title>Draft Genome Sequences for Two Metal-Reducing Pelosinus fermentans Strains Isolated from a Cr(VI)-Contaminated Site and for Type Strain R7.</title>
        <authorList>
            <person name="Brown S.D."/>
            <person name="Podar M."/>
            <person name="Klingeman D.M."/>
            <person name="Johnson C.M."/>
            <person name="Yang Z.K."/>
            <person name="Utturkar S.M."/>
            <person name="Land M.L."/>
            <person name="Mosher J.J."/>
            <person name="Hurt R.A.Jr."/>
            <person name="Phelps T.J."/>
            <person name="Palumbo A.V."/>
            <person name="Arkin A.P."/>
            <person name="Hazen T.C."/>
            <person name="Elias D.A."/>
        </authorList>
    </citation>
    <scope>NUCLEOTIDE SEQUENCE [LARGE SCALE GENOMIC DNA]</scope>
    <source>
        <strain evidence="8 9">B4</strain>
    </source>
</reference>
<dbReference type="CDD" id="cd00959">
    <property type="entry name" value="DeoC"/>
    <property type="match status" value="1"/>
</dbReference>
<dbReference type="NCBIfam" id="TIGR00126">
    <property type="entry name" value="deoC"/>
    <property type="match status" value="1"/>
</dbReference>
<dbReference type="UniPathway" id="UPA00002">
    <property type="reaction ID" value="UER00468"/>
</dbReference>
<evidence type="ECO:0000256" key="2">
    <source>
        <dbReference type="ARBA" id="ARBA00022490"/>
    </source>
</evidence>
<dbReference type="PANTHER" id="PTHR10889">
    <property type="entry name" value="DEOXYRIBOSE-PHOSPHATE ALDOLASE"/>
    <property type="match status" value="1"/>
</dbReference>
<dbReference type="PATRIC" id="fig|1149862.3.peg.1989"/>
<keyword evidence="2 7" id="KW-0963">Cytoplasm</keyword>
<protein>
    <recommendedName>
        <fullName evidence="7">Deoxyribose-phosphate aldolase</fullName>
        <shortName evidence="7">DERA</shortName>
        <ecNumber evidence="7">4.1.2.4</ecNumber>
    </recommendedName>
    <alternativeName>
        <fullName evidence="7">2-deoxy-D-ribose 5-phosphate aldolase</fullName>
    </alternativeName>
    <alternativeName>
        <fullName evidence="7">Phosphodeoxyriboaldolase</fullName>
        <shortName evidence="7">Deoxyriboaldolase</shortName>
    </alternativeName>
</protein>
<dbReference type="EC" id="4.1.2.4" evidence="7"/>
<dbReference type="InterPro" id="IPR011343">
    <property type="entry name" value="DeoC"/>
</dbReference>
<dbReference type="SMART" id="SM01133">
    <property type="entry name" value="DeoC"/>
    <property type="match status" value="1"/>
</dbReference>
<evidence type="ECO:0000256" key="1">
    <source>
        <dbReference type="ARBA" id="ARBA00010936"/>
    </source>
</evidence>
<dbReference type="GO" id="GO:0005737">
    <property type="term" value="C:cytoplasm"/>
    <property type="evidence" value="ECO:0007669"/>
    <property type="project" value="UniProtKB-SubCell"/>
</dbReference>